<dbReference type="EMBL" id="REGN01004771">
    <property type="protein sequence ID" value="RNA16211.1"/>
    <property type="molecule type" value="Genomic_DNA"/>
</dbReference>
<proteinExistence type="predicted"/>
<dbReference type="AlphaFoldDB" id="A0A3M7QYN3"/>
<name>A0A3M7QYN3_BRAPC</name>
<accession>A0A3M7QYN3</accession>
<protein>
    <submittedName>
        <fullName evidence="1">Uncharacterized protein</fullName>
    </submittedName>
</protein>
<gene>
    <name evidence="1" type="ORF">BpHYR1_037831</name>
</gene>
<dbReference type="Proteomes" id="UP000276133">
    <property type="component" value="Unassembled WGS sequence"/>
</dbReference>
<keyword evidence="2" id="KW-1185">Reference proteome</keyword>
<sequence>MAKDASIPDKLPSNNPPLEVIMTANLRFHWLSPNFDHIYCTICNENYNFENFTQVTNGVIKVTIKYDLIDHDDFIDIVGTHNIESQRCLVQLAGYYKR</sequence>
<comment type="caution">
    <text evidence="1">The sequence shown here is derived from an EMBL/GenBank/DDBJ whole genome shotgun (WGS) entry which is preliminary data.</text>
</comment>
<evidence type="ECO:0000313" key="1">
    <source>
        <dbReference type="EMBL" id="RNA16211.1"/>
    </source>
</evidence>
<reference evidence="1 2" key="1">
    <citation type="journal article" date="2018" name="Sci. Rep.">
        <title>Genomic signatures of local adaptation to the degree of environmental predictability in rotifers.</title>
        <authorList>
            <person name="Franch-Gras L."/>
            <person name="Hahn C."/>
            <person name="Garcia-Roger E.M."/>
            <person name="Carmona M.J."/>
            <person name="Serra M."/>
            <person name="Gomez A."/>
        </authorList>
    </citation>
    <scope>NUCLEOTIDE SEQUENCE [LARGE SCALE GENOMIC DNA]</scope>
    <source>
        <strain evidence="1">HYR1</strain>
    </source>
</reference>
<evidence type="ECO:0000313" key="2">
    <source>
        <dbReference type="Proteomes" id="UP000276133"/>
    </source>
</evidence>
<organism evidence="1 2">
    <name type="scientific">Brachionus plicatilis</name>
    <name type="common">Marine rotifer</name>
    <name type="synonym">Brachionus muelleri</name>
    <dbReference type="NCBI Taxonomy" id="10195"/>
    <lineage>
        <taxon>Eukaryota</taxon>
        <taxon>Metazoa</taxon>
        <taxon>Spiralia</taxon>
        <taxon>Gnathifera</taxon>
        <taxon>Rotifera</taxon>
        <taxon>Eurotatoria</taxon>
        <taxon>Monogononta</taxon>
        <taxon>Pseudotrocha</taxon>
        <taxon>Ploima</taxon>
        <taxon>Brachionidae</taxon>
        <taxon>Brachionus</taxon>
    </lineage>
</organism>